<evidence type="ECO:0000313" key="5">
    <source>
        <dbReference type="Proteomes" id="UP000287352"/>
    </source>
</evidence>
<reference evidence="5" key="1">
    <citation type="submission" date="2018-12" db="EMBL/GenBank/DDBJ databases">
        <title>Tengunoibacter tsumagoiensis gen. nov., sp. nov., Dictyobacter kobayashii sp. nov., D. alpinus sp. nov., and D. joshuensis sp. nov. and description of Dictyobacteraceae fam. nov. within the order Ktedonobacterales isolated from Tengu-no-mugimeshi.</title>
        <authorList>
            <person name="Wang C.M."/>
            <person name="Zheng Y."/>
            <person name="Sakai Y."/>
            <person name="Toyoda A."/>
            <person name="Minakuchi Y."/>
            <person name="Abe K."/>
            <person name="Yokota A."/>
            <person name="Yabe S."/>
        </authorList>
    </citation>
    <scope>NUCLEOTIDE SEQUENCE [LARGE SCALE GENOMIC DNA]</scope>
    <source>
        <strain evidence="5">Uno3</strain>
    </source>
</reference>
<keyword evidence="5" id="KW-1185">Reference proteome</keyword>
<comment type="similarity">
    <text evidence="1">Belongs to the UDP-glycosyltransferase family.</text>
</comment>
<dbReference type="Proteomes" id="UP000287352">
    <property type="component" value="Unassembled WGS sequence"/>
</dbReference>
<dbReference type="CDD" id="cd03784">
    <property type="entry name" value="GT1_Gtf-like"/>
    <property type="match status" value="1"/>
</dbReference>
<dbReference type="InterPro" id="IPR006326">
    <property type="entry name" value="UDPGT_MGT-like"/>
</dbReference>
<dbReference type="AlphaFoldDB" id="A0A402A6B9"/>
<dbReference type="Pfam" id="PF00201">
    <property type="entry name" value="UDPGT"/>
    <property type="match status" value="1"/>
</dbReference>
<dbReference type="NCBIfam" id="TIGR01426">
    <property type="entry name" value="MGT"/>
    <property type="match status" value="1"/>
</dbReference>
<comment type="caution">
    <text evidence="4">The sequence shown here is derived from an EMBL/GenBank/DDBJ whole genome shotgun (WGS) entry which is preliminary data.</text>
</comment>
<dbReference type="GO" id="GO:0008194">
    <property type="term" value="F:UDP-glycosyltransferase activity"/>
    <property type="evidence" value="ECO:0007669"/>
    <property type="project" value="InterPro"/>
</dbReference>
<dbReference type="GO" id="GO:0016758">
    <property type="term" value="F:hexosyltransferase activity"/>
    <property type="evidence" value="ECO:0007669"/>
    <property type="project" value="InterPro"/>
</dbReference>
<evidence type="ECO:0000256" key="1">
    <source>
        <dbReference type="ARBA" id="ARBA00009995"/>
    </source>
</evidence>
<dbReference type="EMBL" id="BIFR01000002">
    <property type="protein sequence ID" value="GCE14680.1"/>
    <property type="molecule type" value="Genomic_DNA"/>
</dbReference>
<organism evidence="4 5">
    <name type="scientific">Tengunoibacter tsumagoiensis</name>
    <dbReference type="NCBI Taxonomy" id="2014871"/>
    <lineage>
        <taxon>Bacteria</taxon>
        <taxon>Bacillati</taxon>
        <taxon>Chloroflexota</taxon>
        <taxon>Ktedonobacteria</taxon>
        <taxon>Ktedonobacterales</taxon>
        <taxon>Dictyobacteraceae</taxon>
        <taxon>Tengunoibacter</taxon>
    </lineage>
</organism>
<dbReference type="RefSeq" id="WP_126582226.1">
    <property type="nucleotide sequence ID" value="NZ_BIFR01000002.1"/>
</dbReference>
<keyword evidence="2" id="KW-0328">Glycosyltransferase</keyword>
<evidence type="ECO:0000256" key="3">
    <source>
        <dbReference type="ARBA" id="ARBA00022679"/>
    </source>
</evidence>
<dbReference type="OrthoDB" id="140855at2"/>
<gene>
    <name evidence="4" type="ORF">KTT_45390</name>
</gene>
<dbReference type="Gene3D" id="3.40.50.2000">
    <property type="entry name" value="Glycogen Phosphorylase B"/>
    <property type="match status" value="2"/>
</dbReference>
<dbReference type="FunFam" id="3.40.50.2000:FF:000072">
    <property type="entry name" value="Glycosyl transferase"/>
    <property type="match status" value="1"/>
</dbReference>
<sequence>MPKYVFLNVPAHGHVNPTLAVAQELVNRGQEVSYYLTEDFRAPIEATGAVFQPYTSSMPAMRPPTNWNLNDPAVMQNMMPLRMIEESKVMIPQLLDRIRAEQPDYILYDMMCLWGKLLAQILHVPAIALRPSYAMNAQFNLVSIMRSQQSQAGGPPPEIFKKLDATLAQICETYHIPTLNVMDMFAQPEPLNIVFIPRSFQPFAESFDERFVFVGPALQPRLHDNNFPLERLHGKTTLYISLGTVFNSQTQFFNQCFAAFKDSPYQVVMAYGKNIDPSELDAIPENFLVAPHIPQLDVLAHSSVFISHCGMNSTMESLYYGVPLIGIPQMPEQAMNAKRVQELGLGIALNAASVTAEVLRASVEKILADPTYRQQTLAMQETVRTAGGAQKAVDALMHLKELQKA</sequence>
<evidence type="ECO:0000256" key="2">
    <source>
        <dbReference type="ARBA" id="ARBA00022676"/>
    </source>
</evidence>
<keyword evidence="3 4" id="KW-0808">Transferase</keyword>
<proteinExistence type="inferred from homology"/>
<dbReference type="PANTHER" id="PTHR48043">
    <property type="entry name" value="EG:EG0003.4 PROTEIN-RELATED"/>
    <property type="match status" value="1"/>
</dbReference>
<dbReference type="InterPro" id="IPR050271">
    <property type="entry name" value="UDP-glycosyltransferase"/>
</dbReference>
<name>A0A402A6B9_9CHLR</name>
<protein>
    <submittedName>
        <fullName evidence="4">Glycosyl transferase</fullName>
    </submittedName>
</protein>
<dbReference type="PANTHER" id="PTHR48043:SF145">
    <property type="entry name" value="FI06409P-RELATED"/>
    <property type="match status" value="1"/>
</dbReference>
<dbReference type="SUPFAM" id="SSF53756">
    <property type="entry name" value="UDP-Glycosyltransferase/glycogen phosphorylase"/>
    <property type="match status" value="1"/>
</dbReference>
<evidence type="ECO:0000313" key="4">
    <source>
        <dbReference type="EMBL" id="GCE14680.1"/>
    </source>
</evidence>
<dbReference type="InterPro" id="IPR002213">
    <property type="entry name" value="UDP_glucos_trans"/>
</dbReference>
<accession>A0A402A6B9</accession>